<dbReference type="Pfam" id="PF16787">
    <property type="entry name" value="NDC10_II"/>
    <property type="match status" value="1"/>
</dbReference>
<evidence type="ECO:0000259" key="1">
    <source>
        <dbReference type="Pfam" id="PF16787"/>
    </source>
</evidence>
<dbReference type="STRING" id="35722.A0A0B7NWQ9"/>
<sequence length="372" mass="41437">MYLRGASARQAELADLQSLHFTAEGPTPCPALLFLMTESLTACKFQSSKATHIFRGAGARMAELWGVDESEIRRNGQWNSTSMNRSYLTGLPRRLMRQLAGFPREEGHFYLPRGTLEPPEDLKKKFFPDVELWQDRIAADAAQKTTTADGFLKLLVSLRVVFLQDSVVMRRSYPGHHIWEHDLFQDPLYLKFSNDLLAAMIFHQKKNDPFSMQLQSAVPLIEQRLSTLESQLAMSASRTTHKMDEILNHISDISTGRAPLNINTTIPAGANHQVPRITTTTSSPRNYDPSLSTPSTSLAAAVSSSASQSLISNETNAPDPTYLINRGSAGPLRLRKEWHDGIGGGYSIKGWMRTAMGVLPRTRRSTPVDVEL</sequence>
<gene>
    <name evidence="2" type="primary">PARPA_14391.1 scaffold 50209</name>
</gene>
<accession>A0A0B7NWQ9</accession>
<feature type="domain" description="Ndc10" evidence="1">
    <location>
        <begin position="40"/>
        <end position="187"/>
    </location>
</feature>
<reference evidence="2 3" key="1">
    <citation type="submission" date="2014-09" db="EMBL/GenBank/DDBJ databases">
        <authorList>
            <person name="Ellenberger Sabrina"/>
        </authorList>
    </citation>
    <scope>NUCLEOTIDE SEQUENCE [LARGE SCALE GENOMIC DNA]</scope>
    <source>
        <strain evidence="2 3">CBS 412.66</strain>
    </source>
</reference>
<dbReference type="Proteomes" id="UP000054107">
    <property type="component" value="Unassembled WGS sequence"/>
</dbReference>
<dbReference type="AlphaFoldDB" id="A0A0B7NWQ9"/>
<organism evidence="2 3">
    <name type="scientific">Parasitella parasitica</name>
    <dbReference type="NCBI Taxonomy" id="35722"/>
    <lineage>
        <taxon>Eukaryota</taxon>
        <taxon>Fungi</taxon>
        <taxon>Fungi incertae sedis</taxon>
        <taxon>Mucoromycota</taxon>
        <taxon>Mucoromycotina</taxon>
        <taxon>Mucoromycetes</taxon>
        <taxon>Mucorales</taxon>
        <taxon>Mucorineae</taxon>
        <taxon>Mucoraceae</taxon>
        <taxon>Parasitella</taxon>
    </lineage>
</organism>
<evidence type="ECO:0000313" key="2">
    <source>
        <dbReference type="EMBL" id="CEP20070.1"/>
    </source>
</evidence>
<protein>
    <recommendedName>
        <fullName evidence="1">Ndc10 domain-containing protein</fullName>
    </recommendedName>
</protein>
<dbReference type="Gene3D" id="1.10.443.20">
    <property type="entry name" value="Centromere DNA-binding protein complex CBF3 subunit, domain 2"/>
    <property type="match status" value="1"/>
</dbReference>
<dbReference type="InterPro" id="IPR038279">
    <property type="entry name" value="Ndc10_dom2_sf"/>
</dbReference>
<dbReference type="InterPro" id="IPR031872">
    <property type="entry name" value="NDC10_II"/>
</dbReference>
<dbReference type="GO" id="GO:0003677">
    <property type="term" value="F:DNA binding"/>
    <property type="evidence" value="ECO:0007669"/>
    <property type="project" value="InterPro"/>
</dbReference>
<keyword evidence="3" id="KW-1185">Reference proteome</keyword>
<evidence type="ECO:0000313" key="3">
    <source>
        <dbReference type="Proteomes" id="UP000054107"/>
    </source>
</evidence>
<dbReference type="OrthoDB" id="2287507at2759"/>
<proteinExistence type="predicted"/>
<dbReference type="EMBL" id="LN734207">
    <property type="protein sequence ID" value="CEP20070.1"/>
    <property type="molecule type" value="Genomic_DNA"/>
</dbReference>
<name>A0A0B7NWQ9_9FUNG</name>